<dbReference type="PRINTS" id="PR00166">
    <property type="entry name" value="AROAAPRMEASE"/>
</dbReference>
<keyword evidence="5 9" id="KW-0812">Transmembrane</keyword>
<dbReference type="EMBL" id="BSPQ01000016">
    <property type="protein sequence ID" value="GLS92027.1"/>
    <property type="molecule type" value="Genomic_DNA"/>
</dbReference>
<feature type="transmembrane region" description="Helical" evidence="9">
    <location>
        <begin position="326"/>
        <end position="347"/>
    </location>
</feature>
<feature type="transmembrane region" description="Helical" evidence="9">
    <location>
        <begin position="302"/>
        <end position="320"/>
    </location>
</feature>
<feature type="transmembrane region" description="Helical" evidence="9">
    <location>
        <begin position="187"/>
        <end position="206"/>
    </location>
</feature>
<keyword evidence="3" id="KW-1003">Cell membrane</keyword>
<evidence type="ECO:0000256" key="6">
    <source>
        <dbReference type="ARBA" id="ARBA00022970"/>
    </source>
</evidence>
<keyword evidence="11" id="KW-1185">Reference proteome</keyword>
<evidence type="ECO:0000313" key="10">
    <source>
        <dbReference type="EMBL" id="GLS92027.1"/>
    </source>
</evidence>
<feature type="transmembrane region" description="Helical" evidence="9">
    <location>
        <begin position="359"/>
        <end position="383"/>
    </location>
</feature>
<dbReference type="InterPro" id="IPR018227">
    <property type="entry name" value="Amino_acid_transport_2"/>
</dbReference>
<proteinExistence type="predicted"/>
<reference evidence="11" key="1">
    <citation type="journal article" date="2019" name="Int. J. Syst. Evol. Microbiol.">
        <title>The Global Catalogue of Microorganisms (GCM) 10K type strain sequencing project: providing services to taxonomists for standard genome sequencing and annotation.</title>
        <authorList>
            <consortium name="The Broad Institute Genomics Platform"/>
            <consortium name="The Broad Institute Genome Sequencing Center for Infectious Disease"/>
            <person name="Wu L."/>
            <person name="Ma J."/>
        </authorList>
    </citation>
    <scope>NUCLEOTIDE SEQUENCE [LARGE SCALE GENOMIC DNA]</scope>
    <source>
        <strain evidence="11">NBRC 103166</strain>
    </source>
</reference>
<evidence type="ECO:0000313" key="11">
    <source>
        <dbReference type="Proteomes" id="UP001157353"/>
    </source>
</evidence>
<feature type="transmembrane region" description="Helical" evidence="9">
    <location>
        <begin position="39"/>
        <end position="60"/>
    </location>
</feature>
<sequence length="387" mass="41507">MNLKIMGGMLLIAGTALGAGMLAIPMVLAQFGVLWGSILMFGIWVGTTYAALLLLEATIRSGGGIGMNTIAQKTLGKQGQLVTNGLLYCLVICLMIAYIVSAGDIVQQLLSRIGLTLSLWQCQVIFTLGIGAFIAQGTATVDKLNRVLFSAMLITLVLTLVYLLPNIELGNFDQQSNTDKVDLIKNSAVLFTSFGFMVVVPSVVKYNSEATHKQLRNMVIFGSMLPLFCYLLWLVAVVGNLPPEQLVSFASVSDLISMLSAQYANLGIVLSLFTGLAIVTSFLGVAMSLFDQNRDLFNTNKLTTFVLSFVLPLLGAILAQDKFIGVLAYAGIILVFLAIFVPMAMVIRVRSASFEQSEGALYQVAGGKAALSACFVFGGFLLFSQLI</sequence>
<feature type="transmembrane region" description="Helical" evidence="9">
    <location>
        <begin position="261"/>
        <end position="290"/>
    </location>
</feature>
<feature type="transmembrane region" description="Helical" evidence="9">
    <location>
        <begin position="81"/>
        <end position="101"/>
    </location>
</feature>
<name>A0ABQ6E3S8_9GAMM</name>
<dbReference type="PANTHER" id="PTHR46997:SF2">
    <property type="entry name" value="TYROSINE-SPECIFIC TRANSPORT SYSTEM"/>
    <property type="match status" value="1"/>
</dbReference>
<evidence type="ECO:0000256" key="5">
    <source>
        <dbReference type="ARBA" id="ARBA00022692"/>
    </source>
</evidence>
<feature type="transmembrane region" description="Helical" evidence="9">
    <location>
        <begin position="113"/>
        <end position="135"/>
    </location>
</feature>
<keyword evidence="6" id="KW-0029">Amino-acid transport</keyword>
<keyword evidence="7 9" id="KW-1133">Transmembrane helix</keyword>
<evidence type="ECO:0000256" key="4">
    <source>
        <dbReference type="ARBA" id="ARBA00022519"/>
    </source>
</evidence>
<gene>
    <name evidence="10" type="ORF">GCM10007916_30970</name>
</gene>
<dbReference type="Pfam" id="PF03222">
    <property type="entry name" value="Trp_Tyr_perm"/>
    <property type="match status" value="1"/>
</dbReference>
<keyword evidence="4" id="KW-0997">Cell inner membrane</keyword>
<dbReference type="Proteomes" id="UP001157353">
    <property type="component" value="Unassembled WGS sequence"/>
</dbReference>
<dbReference type="RefSeq" id="WP_284205117.1">
    <property type="nucleotide sequence ID" value="NZ_BSPQ01000016.1"/>
</dbReference>
<comment type="subcellular location">
    <subcellularLocation>
        <location evidence="1">Cell inner membrane</location>
        <topology evidence="1">Multi-pass membrane protein</topology>
    </subcellularLocation>
</comment>
<dbReference type="InterPro" id="IPR013059">
    <property type="entry name" value="Trp_tyr_transpt"/>
</dbReference>
<protein>
    <submittedName>
        <fullName evidence="10">Tyrosine transporter</fullName>
    </submittedName>
</protein>
<keyword evidence="2" id="KW-0813">Transport</keyword>
<evidence type="ECO:0000256" key="2">
    <source>
        <dbReference type="ARBA" id="ARBA00022448"/>
    </source>
</evidence>
<evidence type="ECO:0000256" key="8">
    <source>
        <dbReference type="ARBA" id="ARBA00023136"/>
    </source>
</evidence>
<organism evidence="10 11">
    <name type="scientific">Psychromonas marina</name>
    <dbReference type="NCBI Taxonomy" id="88364"/>
    <lineage>
        <taxon>Bacteria</taxon>
        <taxon>Pseudomonadati</taxon>
        <taxon>Pseudomonadota</taxon>
        <taxon>Gammaproteobacteria</taxon>
        <taxon>Alteromonadales</taxon>
        <taxon>Psychromonadaceae</taxon>
        <taxon>Psychromonas</taxon>
    </lineage>
</organism>
<dbReference type="Gene3D" id="1.20.1740.10">
    <property type="entry name" value="Amino acid/polyamine transporter I"/>
    <property type="match status" value="1"/>
</dbReference>
<accession>A0ABQ6E3S8</accession>
<evidence type="ECO:0000256" key="9">
    <source>
        <dbReference type="SAM" id="Phobius"/>
    </source>
</evidence>
<feature type="transmembrane region" description="Helical" evidence="9">
    <location>
        <begin position="218"/>
        <end position="241"/>
    </location>
</feature>
<dbReference type="PANTHER" id="PTHR46997">
    <property type="entry name" value="LOW AFFINITY TRYPTOPHAN PERMEASE-RELATED"/>
    <property type="match status" value="1"/>
</dbReference>
<comment type="caution">
    <text evidence="10">The sequence shown here is derived from an EMBL/GenBank/DDBJ whole genome shotgun (WGS) entry which is preliminary data.</text>
</comment>
<keyword evidence="8 9" id="KW-0472">Membrane</keyword>
<evidence type="ECO:0000256" key="3">
    <source>
        <dbReference type="ARBA" id="ARBA00022475"/>
    </source>
</evidence>
<evidence type="ECO:0000256" key="7">
    <source>
        <dbReference type="ARBA" id="ARBA00022989"/>
    </source>
</evidence>
<feature type="transmembrane region" description="Helical" evidence="9">
    <location>
        <begin position="147"/>
        <end position="167"/>
    </location>
</feature>
<evidence type="ECO:0000256" key="1">
    <source>
        <dbReference type="ARBA" id="ARBA00004429"/>
    </source>
</evidence>